<feature type="domain" description="Halobacterial output" evidence="1">
    <location>
        <begin position="16"/>
        <end position="71"/>
    </location>
</feature>
<gene>
    <name evidence="2" type="ORF">ACFOZ7_20235</name>
</gene>
<reference evidence="2 3" key="1">
    <citation type="journal article" date="2014" name="Int. J. Syst. Evol. Microbiol.">
        <title>Complete genome sequence of Corynebacterium casei LMG S-19264T (=DSM 44701T), isolated from a smear-ripened cheese.</title>
        <authorList>
            <consortium name="US DOE Joint Genome Institute (JGI-PGF)"/>
            <person name="Walter F."/>
            <person name="Albersmeier A."/>
            <person name="Kalinowski J."/>
            <person name="Ruckert C."/>
        </authorList>
    </citation>
    <scope>NUCLEOTIDE SEQUENCE [LARGE SCALE GENOMIC DNA]</scope>
    <source>
        <strain evidence="2 3">IBRC-M 10912</strain>
    </source>
</reference>
<dbReference type="Pfam" id="PF18545">
    <property type="entry name" value="HalOD1"/>
    <property type="match status" value="1"/>
</dbReference>
<organism evidence="2 3">
    <name type="scientific">Natribaculum luteum</name>
    <dbReference type="NCBI Taxonomy" id="1586232"/>
    <lineage>
        <taxon>Archaea</taxon>
        <taxon>Methanobacteriati</taxon>
        <taxon>Methanobacteriota</taxon>
        <taxon>Stenosarchaea group</taxon>
        <taxon>Halobacteria</taxon>
        <taxon>Halobacteriales</taxon>
        <taxon>Natrialbaceae</taxon>
        <taxon>Natribaculum</taxon>
    </lineage>
</organism>
<dbReference type="RefSeq" id="WP_246972586.1">
    <property type="nucleotide sequence ID" value="NZ_CP095397.1"/>
</dbReference>
<dbReference type="AlphaFoldDB" id="A0ABD5P5L7"/>
<name>A0ABD5P5L7_9EURY</name>
<dbReference type="Proteomes" id="UP001595821">
    <property type="component" value="Unassembled WGS sequence"/>
</dbReference>
<protein>
    <submittedName>
        <fullName evidence="2">HalOD1 output domain-containing protein</fullName>
    </submittedName>
</protein>
<evidence type="ECO:0000313" key="3">
    <source>
        <dbReference type="Proteomes" id="UP001595821"/>
    </source>
</evidence>
<evidence type="ECO:0000313" key="2">
    <source>
        <dbReference type="EMBL" id="MFC4249228.1"/>
    </source>
</evidence>
<dbReference type="EMBL" id="JBHSDJ010000131">
    <property type="protein sequence ID" value="MFC4249228.1"/>
    <property type="molecule type" value="Genomic_DNA"/>
</dbReference>
<comment type="caution">
    <text evidence="2">The sequence shown here is derived from an EMBL/GenBank/DDBJ whole genome shotgun (WGS) entry which is preliminary data.</text>
</comment>
<proteinExistence type="predicted"/>
<sequence length="87" mass="9673">MQDRSDGDVDDDVLIEIVDALEANDVDLDSNRLYDYIDPDVLEQLLESATGQVTVSFTVDEHRVTVTPTTVVVSEHTGPETTHTRSR</sequence>
<accession>A0ABD5P5L7</accession>
<evidence type="ECO:0000259" key="1">
    <source>
        <dbReference type="Pfam" id="PF18545"/>
    </source>
</evidence>
<dbReference type="InterPro" id="IPR040624">
    <property type="entry name" value="HalOD1"/>
</dbReference>
<dbReference type="GeneID" id="71853089"/>